<protein>
    <recommendedName>
        <fullName evidence="12">Dynactin subunit 4</fullName>
    </recommendedName>
</protein>
<dbReference type="PANTHER" id="PTHR13034:SF2">
    <property type="entry name" value="DYNACTIN SUBUNIT 4"/>
    <property type="match status" value="1"/>
</dbReference>
<evidence type="ECO:0000313" key="15">
    <source>
        <dbReference type="EMBL" id="KAK3670216.1"/>
    </source>
</evidence>
<dbReference type="InterPro" id="IPR008603">
    <property type="entry name" value="DCTN4"/>
</dbReference>
<name>A0AAE0TT23_9PEZI</name>
<sequence length="614" mass="66930">MAATFPYTHYSCPCSDLASSTPIITPARRTSTAPSNNTTDEDTTFNSHDPRAEYALYPLDHLLFCDECDAIRCPICYGEEIINWYCPQCLFEVPSSTVKADGNRCARNCCNCPVCTALLAVAVMPQEKNGSERLKPSDAAGEEAYLLQCQYCDWSSLDIGVQFSKSTKITEQLAKQRKSRITSRTDSGGDVTKKTYTQRYGREDAFDKLLTFYKAQLSEAGDPQAAYGSSPYGSPANLARIMSIYGGLSVNALKKSREKPQPMREAGGESEGAVTYGQDDKLAEDALLQQIEGLSWEDTTAPEQRLSSAHNNNARHLDDLWPAATPLRTRKGRRCRTCRQFLSRPDPKVNNLRYKIRLLAQNHVPRLSIKPLHAPSPLLSHPSFRLRPTDVAEQPTLRPHTAYQYILTVRNPIFETVNITLATPTTTPGRVASRVTILCPTFTVGPAGDVWDEALSTSTTSSSFSTTRNDGGRQAAMASLTGRNNAGISVADEAGDRQPEAGKVWERSRSSTSVVVEVVAGSLTAGSSIVPKTEAEMERERLEEGDEVLEVPVFVRAEWEVVEEKEGGGEVLGVEKRAGRSVVSGGGGGGGEKVKKDVGFWCVLGLGRIVEGGV</sequence>
<keyword evidence="8" id="KW-0007">Acetylation</keyword>
<keyword evidence="16" id="KW-1185">Reference proteome</keyword>
<evidence type="ECO:0000256" key="1">
    <source>
        <dbReference type="ARBA" id="ARBA00004300"/>
    </source>
</evidence>
<evidence type="ECO:0000256" key="5">
    <source>
        <dbReference type="ARBA" id="ARBA00022499"/>
    </source>
</evidence>
<dbReference type="AlphaFoldDB" id="A0AAE0TT23"/>
<accession>A0AAE0TT23</accession>
<keyword evidence="10" id="KW-0206">Cytoskeleton</keyword>
<dbReference type="Proteomes" id="UP001274830">
    <property type="component" value="Unassembled WGS sequence"/>
</dbReference>
<feature type="region of interest" description="Disordered" evidence="14">
    <location>
        <begin position="27"/>
        <end position="47"/>
    </location>
</feature>
<keyword evidence="6" id="KW-0597">Phosphoprotein</keyword>
<dbReference type="EMBL" id="JAUTXT010000060">
    <property type="protein sequence ID" value="KAK3670216.1"/>
    <property type="molecule type" value="Genomic_DNA"/>
</dbReference>
<gene>
    <name evidence="15" type="ORF">LTR78_009871</name>
</gene>
<evidence type="ECO:0000256" key="3">
    <source>
        <dbReference type="ARBA" id="ARBA00004657"/>
    </source>
</evidence>
<keyword evidence="5" id="KW-1017">Isopeptide bond</keyword>
<evidence type="ECO:0000256" key="7">
    <source>
        <dbReference type="ARBA" id="ARBA00022843"/>
    </source>
</evidence>
<dbReference type="PANTHER" id="PTHR13034">
    <property type="entry name" value="DYNACTIN P62 SUBUNIT"/>
    <property type="match status" value="1"/>
</dbReference>
<dbReference type="GO" id="GO:0005869">
    <property type="term" value="C:dynactin complex"/>
    <property type="evidence" value="ECO:0007669"/>
    <property type="project" value="InterPro"/>
</dbReference>
<comment type="subunit">
    <text evidence="13">Subunit of dynactin, a multiprotein complex part of a tripartite complex with dynein and a adapter, such as BICDL1, BICD2 or HOOK3. The dynactin complex is built around ACTR1A/ACTB filament and consists of an actin-related filament composed of a shoulder domain, a pointed end and a barbed end. Its length is defined by its flexible shoulder domain. The soulder is composed of 2 DCTN1 subunits, 4 DCTN2 and 2 DCTN3. The 4 DCNT2 (via N-terminus) bind the ACTR1A filament and act as molecular rulers to determine the length. The pointed end is important for binding dynein-dynactin cargo adapters. Consists of 4 subunits: ACTR10, DCNT4, DCTN5 and DCTN6. The barbed end is composed of a CAPZA1:CAPZB heterodimers, which binds ACTR1A/ACTB filament and dynactin and stabilizes dynactin. Interacts with ATP7B, but not ATP7A, in a copper-dependent manner. Interacts with ANK2; this interaction is required for localization at costameres. Interacts with N4BP2L1.</text>
</comment>
<evidence type="ECO:0000256" key="4">
    <source>
        <dbReference type="ARBA" id="ARBA00022490"/>
    </source>
</evidence>
<evidence type="ECO:0000256" key="8">
    <source>
        <dbReference type="ARBA" id="ARBA00022990"/>
    </source>
</evidence>
<keyword evidence="7" id="KW-0832">Ubl conjugation</keyword>
<evidence type="ECO:0000256" key="11">
    <source>
        <dbReference type="ARBA" id="ARBA00034776"/>
    </source>
</evidence>
<proteinExistence type="inferred from homology"/>
<evidence type="ECO:0000256" key="12">
    <source>
        <dbReference type="ARBA" id="ARBA00034864"/>
    </source>
</evidence>
<evidence type="ECO:0000256" key="2">
    <source>
        <dbReference type="ARBA" id="ARBA00004529"/>
    </source>
</evidence>
<keyword evidence="9" id="KW-0175">Coiled coil</keyword>
<keyword evidence="4" id="KW-0963">Cytoplasm</keyword>
<dbReference type="Pfam" id="PF05502">
    <property type="entry name" value="Dynactin_p62"/>
    <property type="match status" value="2"/>
</dbReference>
<comment type="subcellular location">
    <subcellularLocation>
        <location evidence="1">Cytoplasm</location>
        <location evidence="1">Cytoskeleton</location>
        <location evidence="1">Microtubule organizing center</location>
        <location evidence="1">Centrosome</location>
    </subcellularLocation>
    <subcellularLocation>
        <location evidence="2">Cytoplasm</location>
        <location evidence="2">Cytoskeleton</location>
        <location evidence="2">Stress fiber</location>
    </subcellularLocation>
    <subcellularLocation>
        <location evidence="3">Cytoplasm</location>
        <location evidence="3">Myofibril</location>
    </subcellularLocation>
</comment>
<dbReference type="GO" id="GO:0001725">
    <property type="term" value="C:stress fiber"/>
    <property type="evidence" value="ECO:0007669"/>
    <property type="project" value="UniProtKB-SubCell"/>
</dbReference>
<evidence type="ECO:0000256" key="14">
    <source>
        <dbReference type="SAM" id="MobiDB-lite"/>
    </source>
</evidence>
<evidence type="ECO:0000256" key="6">
    <source>
        <dbReference type="ARBA" id="ARBA00022553"/>
    </source>
</evidence>
<comment type="similarity">
    <text evidence="11">Belongs to the dynactin subunit 4 family.</text>
</comment>
<reference evidence="15" key="1">
    <citation type="submission" date="2023-07" db="EMBL/GenBank/DDBJ databases">
        <title>Black Yeasts Isolated from many extreme environments.</title>
        <authorList>
            <person name="Coleine C."/>
            <person name="Stajich J.E."/>
            <person name="Selbmann L."/>
        </authorList>
    </citation>
    <scope>NUCLEOTIDE SEQUENCE</scope>
    <source>
        <strain evidence="15">CCFEE 5485</strain>
    </source>
</reference>
<evidence type="ECO:0000256" key="9">
    <source>
        <dbReference type="ARBA" id="ARBA00023054"/>
    </source>
</evidence>
<feature type="compositionally biased region" description="Polar residues" evidence="14">
    <location>
        <begin position="27"/>
        <end position="38"/>
    </location>
</feature>
<evidence type="ECO:0000313" key="16">
    <source>
        <dbReference type="Proteomes" id="UP001274830"/>
    </source>
</evidence>
<comment type="caution">
    <text evidence="15">The sequence shown here is derived from an EMBL/GenBank/DDBJ whole genome shotgun (WGS) entry which is preliminary data.</text>
</comment>
<evidence type="ECO:0000256" key="13">
    <source>
        <dbReference type="ARBA" id="ARBA00093507"/>
    </source>
</evidence>
<organism evidence="15 16">
    <name type="scientific">Recurvomyces mirabilis</name>
    <dbReference type="NCBI Taxonomy" id="574656"/>
    <lineage>
        <taxon>Eukaryota</taxon>
        <taxon>Fungi</taxon>
        <taxon>Dikarya</taxon>
        <taxon>Ascomycota</taxon>
        <taxon>Pezizomycotina</taxon>
        <taxon>Dothideomycetes</taxon>
        <taxon>Dothideomycetidae</taxon>
        <taxon>Mycosphaerellales</taxon>
        <taxon>Teratosphaeriaceae</taxon>
        <taxon>Recurvomyces</taxon>
    </lineage>
</organism>
<evidence type="ECO:0000256" key="10">
    <source>
        <dbReference type="ARBA" id="ARBA00023212"/>
    </source>
</evidence>